<feature type="transmembrane region" description="Helical" evidence="8">
    <location>
        <begin position="60"/>
        <end position="77"/>
    </location>
</feature>
<dbReference type="EMBL" id="SNWP01000011">
    <property type="protein sequence ID" value="TDO26950.1"/>
    <property type="molecule type" value="Genomic_DNA"/>
</dbReference>
<evidence type="ECO:0000256" key="4">
    <source>
        <dbReference type="ARBA" id="ARBA00022692"/>
    </source>
</evidence>
<name>A0A4R6IW84_9BACT</name>
<dbReference type="SUPFAM" id="SSF81338">
    <property type="entry name" value="Aquaporin-like"/>
    <property type="match status" value="1"/>
</dbReference>
<dbReference type="NCBIfam" id="TIGR00861">
    <property type="entry name" value="MIP"/>
    <property type="match status" value="1"/>
</dbReference>
<evidence type="ECO:0000313" key="9">
    <source>
        <dbReference type="EMBL" id="TDO26950.1"/>
    </source>
</evidence>
<feature type="transmembrane region" description="Helical" evidence="8">
    <location>
        <begin position="163"/>
        <end position="185"/>
    </location>
</feature>
<dbReference type="GO" id="GO:0015254">
    <property type="term" value="F:glycerol channel activity"/>
    <property type="evidence" value="ECO:0007669"/>
    <property type="project" value="TreeGrafter"/>
</dbReference>
<dbReference type="AlphaFoldDB" id="A0A4R6IW84"/>
<proteinExistence type="inferred from homology"/>
<evidence type="ECO:0000313" key="10">
    <source>
        <dbReference type="Proteomes" id="UP000295741"/>
    </source>
</evidence>
<keyword evidence="4 7" id="KW-0812">Transmembrane</keyword>
<feature type="transmembrane region" description="Helical" evidence="8">
    <location>
        <begin position="134"/>
        <end position="151"/>
    </location>
</feature>
<protein>
    <submittedName>
        <fullName evidence="9">Glycerol uptake facilitator protein</fullName>
    </submittedName>
</protein>
<evidence type="ECO:0000256" key="2">
    <source>
        <dbReference type="ARBA" id="ARBA00006175"/>
    </source>
</evidence>
<evidence type="ECO:0000256" key="8">
    <source>
        <dbReference type="SAM" id="Phobius"/>
    </source>
</evidence>
<keyword evidence="5 8" id="KW-1133">Transmembrane helix</keyword>
<dbReference type="InterPro" id="IPR023271">
    <property type="entry name" value="Aquaporin-like"/>
</dbReference>
<dbReference type="RefSeq" id="WP_133474822.1">
    <property type="nucleotide sequence ID" value="NZ_SNWP01000011.1"/>
</dbReference>
<evidence type="ECO:0000256" key="7">
    <source>
        <dbReference type="RuleBase" id="RU000477"/>
    </source>
</evidence>
<dbReference type="InterPro" id="IPR050363">
    <property type="entry name" value="MIP/Aquaporin"/>
</dbReference>
<dbReference type="GO" id="GO:0005886">
    <property type="term" value="C:plasma membrane"/>
    <property type="evidence" value="ECO:0007669"/>
    <property type="project" value="TreeGrafter"/>
</dbReference>
<comment type="similarity">
    <text evidence="2 7">Belongs to the MIP/aquaporin (TC 1.A.8) family.</text>
</comment>
<keyword evidence="3 7" id="KW-0813">Transport</keyword>
<dbReference type="InterPro" id="IPR000425">
    <property type="entry name" value="MIP"/>
</dbReference>
<organism evidence="9 10">
    <name type="scientific">Sediminibacterium goheungense</name>
    <dbReference type="NCBI Taxonomy" id="1086393"/>
    <lineage>
        <taxon>Bacteria</taxon>
        <taxon>Pseudomonadati</taxon>
        <taxon>Bacteroidota</taxon>
        <taxon>Chitinophagia</taxon>
        <taxon>Chitinophagales</taxon>
        <taxon>Chitinophagaceae</taxon>
        <taxon>Sediminibacterium</taxon>
    </lineage>
</organism>
<dbReference type="Pfam" id="PF00230">
    <property type="entry name" value="MIP"/>
    <property type="match status" value="1"/>
</dbReference>
<feature type="transmembrane region" description="Helical" evidence="8">
    <location>
        <begin position="34"/>
        <end position="54"/>
    </location>
</feature>
<gene>
    <name evidence="9" type="ORF">BC659_2265</name>
</gene>
<dbReference type="CDD" id="cd00333">
    <property type="entry name" value="MIP"/>
    <property type="match status" value="1"/>
</dbReference>
<dbReference type="OrthoDB" id="9807293at2"/>
<comment type="caution">
    <text evidence="9">The sequence shown here is derived from an EMBL/GenBank/DDBJ whole genome shotgun (WGS) entry which is preliminary data.</text>
</comment>
<evidence type="ECO:0000256" key="6">
    <source>
        <dbReference type="ARBA" id="ARBA00023136"/>
    </source>
</evidence>
<feature type="transmembrane region" description="Helical" evidence="8">
    <location>
        <begin position="84"/>
        <end position="104"/>
    </location>
</feature>
<keyword evidence="6 8" id="KW-0472">Membrane</keyword>
<feature type="transmembrane region" description="Helical" evidence="8">
    <location>
        <begin position="6"/>
        <end position="27"/>
    </location>
</feature>
<dbReference type="PANTHER" id="PTHR43829:SF9">
    <property type="entry name" value="AQUAPORIN-9"/>
    <property type="match status" value="1"/>
</dbReference>
<keyword evidence="10" id="KW-1185">Reference proteome</keyword>
<dbReference type="PANTHER" id="PTHR43829">
    <property type="entry name" value="AQUAPORIN OR AQUAGLYCEROPORIN RELATED"/>
    <property type="match status" value="1"/>
</dbReference>
<evidence type="ECO:0000256" key="5">
    <source>
        <dbReference type="ARBA" id="ARBA00022989"/>
    </source>
</evidence>
<reference evidence="9 10" key="1">
    <citation type="submission" date="2019-03" db="EMBL/GenBank/DDBJ databases">
        <title>Genomic Encyclopedia of Archaeal and Bacterial Type Strains, Phase II (KMG-II): from individual species to whole genera.</title>
        <authorList>
            <person name="Goeker M."/>
        </authorList>
    </citation>
    <scope>NUCLEOTIDE SEQUENCE [LARGE SCALE GENOMIC DNA]</scope>
    <source>
        <strain evidence="9 10">DSM 28323</strain>
    </source>
</reference>
<accession>A0A4R6IW84</accession>
<comment type="subcellular location">
    <subcellularLocation>
        <location evidence="1">Membrane</location>
        <topology evidence="1">Multi-pass membrane protein</topology>
    </subcellularLocation>
</comment>
<feature type="transmembrane region" description="Helical" evidence="8">
    <location>
        <begin position="214"/>
        <end position="234"/>
    </location>
</feature>
<dbReference type="Gene3D" id="1.20.1080.10">
    <property type="entry name" value="Glycerol uptake facilitator protein"/>
    <property type="match status" value="1"/>
</dbReference>
<dbReference type="Proteomes" id="UP000295741">
    <property type="component" value="Unassembled WGS sequence"/>
</dbReference>
<evidence type="ECO:0000256" key="3">
    <source>
        <dbReference type="ARBA" id="ARBA00022448"/>
    </source>
</evidence>
<dbReference type="PRINTS" id="PR00783">
    <property type="entry name" value="MINTRINSICP"/>
</dbReference>
<sequence length="236" mass="24515">MSIFLAELIGTAVLIIIGNGVVANVVLPKTKGHGGGLLAICFGWALAVFIAVYMTGSVSGAHLNSAVTIALAVAGKFSWSDVPLYLTAQLLGAMLGAFFVWLTYRQHFDASEDASMKLASFCTGPSISNPLQNLLTETIATAVFILGVLFITKADASLGSLDALPVALLVMGIGLGLGGPTGWAINPARDLGPRIMHALLPIKNKGGSNWSYSWVPVLGPVIGACLAVFVYQLLMG</sequence>
<evidence type="ECO:0000256" key="1">
    <source>
        <dbReference type="ARBA" id="ARBA00004141"/>
    </source>
</evidence>